<dbReference type="KEGG" id="dpx:DAPPUDRAFT_229825"/>
<dbReference type="HOGENOM" id="CLU_674872_0_0_1"/>
<sequence>MNEVHPTRFKKSINLIGNMMQLQICCVLLSVVSVLAQYRHQWPHSYGPSSASYIISHKIPAIEEFKRGWMGFYEYRPIFSRILFGSIPDSAEMWKPAGGENIYKGRDRPAAHLLPVYTPPSMVPDVGESEGFQNWKQELFGPSKQMELQQQRFPPGNSDSHELEEIVSDNINVGAQDDDSIHIKDDFNTTSVANVDNKNEGIDSEEKEENNHSMEEPENPDKNVVLDDDGKSEYPATSPELVELNPEKITSGEVSEDVAEPEVSIKGPSDPEPAEIHWNPWKSVFDYPSNEKRPATDFFHSNNRQQSSSSEVPADPVKFATQDPFSKWWNSAEEFSVFSDDDTPAGVSESSEAIADPKPSISPVPSTSPEPIYKFVDQPVSDGPKSIYKHNYRKVTIDKNKRPQTQTA</sequence>
<protein>
    <submittedName>
        <fullName evidence="2">Uncharacterized protein</fullName>
    </submittedName>
</protein>
<feature type="region of interest" description="Disordered" evidence="1">
    <location>
        <begin position="183"/>
        <end position="317"/>
    </location>
</feature>
<accession>E9HV93</accession>
<dbReference type="OrthoDB" id="6358908at2759"/>
<dbReference type="AlphaFoldDB" id="E9HV93"/>
<proteinExistence type="predicted"/>
<gene>
    <name evidence="2" type="ORF">DAPPUDRAFT_229825</name>
</gene>
<organism evidence="2 3">
    <name type="scientific">Daphnia pulex</name>
    <name type="common">Water flea</name>
    <dbReference type="NCBI Taxonomy" id="6669"/>
    <lineage>
        <taxon>Eukaryota</taxon>
        <taxon>Metazoa</taxon>
        <taxon>Ecdysozoa</taxon>
        <taxon>Arthropoda</taxon>
        <taxon>Crustacea</taxon>
        <taxon>Branchiopoda</taxon>
        <taxon>Diplostraca</taxon>
        <taxon>Cladocera</taxon>
        <taxon>Anomopoda</taxon>
        <taxon>Daphniidae</taxon>
        <taxon>Daphnia</taxon>
    </lineage>
</organism>
<evidence type="ECO:0000313" key="3">
    <source>
        <dbReference type="Proteomes" id="UP000000305"/>
    </source>
</evidence>
<feature type="compositionally biased region" description="Polar residues" evidence="1">
    <location>
        <begin position="299"/>
        <end position="311"/>
    </location>
</feature>
<reference evidence="2 3" key="1">
    <citation type="journal article" date="2011" name="Science">
        <title>The ecoresponsive genome of Daphnia pulex.</title>
        <authorList>
            <person name="Colbourne J.K."/>
            <person name="Pfrender M.E."/>
            <person name="Gilbert D."/>
            <person name="Thomas W.K."/>
            <person name="Tucker A."/>
            <person name="Oakley T.H."/>
            <person name="Tokishita S."/>
            <person name="Aerts A."/>
            <person name="Arnold G.J."/>
            <person name="Basu M.K."/>
            <person name="Bauer D.J."/>
            <person name="Caceres C.E."/>
            <person name="Carmel L."/>
            <person name="Casola C."/>
            <person name="Choi J.H."/>
            <person name="Detter J.C."/>
            <person name="Dong Q."/>
            <person name="Dusheyko S."/>
            <person name="Eads B.D."/>
            <person name="Frohlich T."/>
            <person name="Geiler-Samerotte K.A."/>
            <person name="Gerlach D."/>
            <person name="Hatcher P."/>
            <person name="Jogdeo S."/>
            <person name="Krijgsveld J."/>
            <person name="Kriventseva E.V."/>
            <person name="Kultz D."/>
            <person name="Laforsch C."/>
            <person name="Lindquist E."/>
            <person name="Lopez J."/>
            <person name="Manak J.R."/>
            <person name="Muller J."/>
            <person name="Pangilinan J."/>
            <person name="Patwardhan R.P."/>
            <person name="Pitluck S."/>
            <person name="Pritham E.J."/>
            <person name="Rechtsteiner A."/>
            <person name="Rho M."/>
            <person name="Rogozin I.B."/>
            <person name="Sakarya O."/>
            <person name="Salamov A."/>
            <person name="Schaack S."/>
            <person name="Shapiro H."/>
            <person name="Shiga Y."/>
            <person name="Skalitzky C."/>
            <person name="Smith Z."/>
            <person name="Souvorov A."/>
            <person name="Sung W."/>
            <person name="Tang Z."/>
            <person name="Tsuchiya D."/>
            <person name="Tu H."/>
            <person name="Vos H."/>
            <person name="Wang M."/>
            <person name="Wolf Y.I."/>
            <person name="Yamagata H."/>
            <person name="Yamada T."/>
            <person name="Ye Y."/>
            <person name="Shaw J.R."/>
            <person name="Andrews J."/>
            <person name="Crease T.J."/>
            <person name="Tang H."/>
            <person name="Lucas S.M."/>
            <person name="Robertson H.M."/>
            <person name="Bork P."/>
            <person name="Koonin E.V."/>
            <person name="Zdobnov E.M."/>
            <person name="Grigoriev I.V."/>
            <person name="Lynch M."/>
            <person name="Boore J.L."/>
        </authorList>
    </citation>
    <scope>NUCLEOTIDE SEQUENCE [LARGE SCALE GENOMIC DNA]</scope>
</reference>
<feature type="region of interest" description="Disordered" evidence="1">
    <location>
        <begin position="339"/>
        <end position="408"/>
    </location>
</feature>
<name>E9HV93_DAPPU</name>
<dbReference type="Proteomes" id="UP000000305">
    <property type="component" value="Unassembled WGS sequence"/>
</dbReference>
<evidence type="ECO:0000256" key="1">
    <source>
        <dbReference type="SAM" id="MobiDB-lite"/>
    </source>
</evidence>
<feature type="compositionally biased region" description="Basic and acidic residues" evidence="1">
    <location>
        <begin position="209"/>
        <end position="232"/>
    </location>
</feature>
<dbReference type="InParanoid" id="E9HV93"/>
<dbReference type="EMBL" id="GL732844">
    <property type="protein sequence ID" value="EFX64343.1"/>
    <property type="molecule type" value="Genomic_DNA"/>
</dbReference>
<keyword evidence="3" id="KW-1185">Reference proteome</keyword>
<evidence type="ECO:0000313" key="2">
    <source>
        <dbReference type="EMBL" id="EFX64343.1"/>
    </source>
</evidence>